<name>A0A6J1KDY2_CUCMA</name>
<accession>A0A6J1KDY2</accession>
<reference evidence="3" key="1">
    <citation type="submission" date="2025-08" db="UniProtKB">
        <authorList>
            <consortium name="RefSeq"/>
        </authorList>
    </citation>
    <scope>IDENTIFICATION</scope>
    <source>
        <tissue evidence="3">Young leaves</tissue>
    </source>
</reference>
<dbReference type="GeneID" id="111493481"/>
<gene>
    <name evidence="3" type="primary">LOC111493481</name>
</gene>
<evidence type="ECO:0000313" key="2">
    <source>
        <dbReference type="Proteomes" id="UP000504608"/>
    </source>
</evidence>
<keyword evidence="2" id="KW-1185">Reference proteome</keyword>
<dbReference type="RefSeq" id="XP_022998955.1">
    <property type="nucleotide sequence ID" value="XM_023143187.1"/>
</dbReference>
<organism evidence="2 3">
    <name type="scientific">Cucurbita maxima</name>
    <name type="common">Pumpkin</name>
    <name type="synonym">Winter squash</name>
    <dbReference type="NCBI Taxonomy" id="3661"/>
    <lineage>
        <taxon>Eukaryota</taxon>
        <taxon>Viridiplantae</taxon>
        <taxon>Streptophyta</taxon>
        <taxon>Embryophyta</taxon>
        <taxon>Tracheophyta</taxon>
        <taxon>Spermatophyta</taxon>
        <taxon>Magnoliopsida</taxon>
        <taxon>eudicotyledons</taxon>
        <taxon>Gunneridae</taxon>
        <taxon>Pentapetalae</taxon>
        <taxon>rosids</taxon>
        <taxon>fabids</taxon>
        <taxon>Cucurbitales</taxon>
        <taxon>Cucurbitaceae</taxon>
        <taxon>Cucurbiteae</taxon>
        <taxon>Cucurbita</taxon>
    </lineage>
</organism>
<feature type="region of interest" description="Disordered" evidence="1">
    <location>
        <begin position="10"/>
        <end position="72"/>
    </location>
</feature>
<dbReference type="Proteomes" id="UP000504608">
    <property type="component" value="Unplaced"/>
</dbReference>
<proteinExistence type="predicted"/>
<dbReference type="PANTHER" id="PTHR34198">
    <property type="entry name" value="OS01G0175100 PROTEIN"/>
    <property type="match status" value="1"/>
</dbReference>
<sequence>MTTNLLVFRPIGIRPSASAGTGHRKPDPQRHYRPWWKPCPPNKITEGAQPDPNSDSNSNLAEKAAGSRFSPGCLTAEKARQLRIMTSKTDCFQDGMYHSGVASRLASDFSNTKNDTGK</sequence>
<dbReference type="PANTHER" id="PTHR34198:SF21">
    <property type="entry name" value="PROTEIN, PUTATIVE-RELATED"/>
    <property type="match status" value="1"/>
</dbReference>
<protein>
    <submittedName>
        <fullName evidence="3">Uncharacterized protein LOC111493481</fullName>
    </submittedName>
</protein>
<dbReference type="KEGG" id="cmax:111493481"/>
<evidence type="ECO:0000256" key="1">
    <source>
        <dbReference type="SAM" id="MobiDB-lite"/>
    </source>
</evidence>
<dbReference type="AlphaFoldDB" id="A0A6J1KDY2"/>
<feature type="compositionally biased region" description="Polar residues" evidence="1">
    <location>
        <begin position="51"/>
        <end position="60"/>
    </location>
</feature>
<dbReference type="OrthoDB" id="1913905at2759"/>
<evidence type="ECO:0000313" key="3">
    <source>
        <dbReference type="RefSeq" id="XP_022998955.1"/>
    </source>
</evidence>